<feature type="compositionally biased region" description="Low complexity" evidence="1">
    <location>
        <begin position="107"/>
        <end position="122"/>
    </location>
</feature>
<dbReference type="Proteomes" id="UP001066276">
    <property type="component" value="Chromosome 7"/>
</dbReference>
<feature type="region of interest" description="Disordered" evidence="1">
    <location>
        <begin position="78"/>
        <end position="134"/>
    </location>
</feature>
<organism evidence="4 5">
    <name type="scientific">Pleurodeles waltl</name>
    <name type="common">Iberian ribbed newt</name>
    <dbReference type="NCBI Taxonomy" id="8319"/>
    <lineage>
        <taxon>Eukaryota</taxon>
        <taxon>Metazoa</taxon>
        <taxon>Chordata</taxon>
        <taxon>Craniata</taxon>
        <taxon>Vertebrata</taxon>
        <taxon>Euteleostomi</taxon>
        <taxon>Amphibia</taxon>
        <taxon>Batrachia</taxon>
        <taxon>Caudata</taxon>
        <taxon>Salamandroidea</taxon>
        <taxon>Salamandridae</taxon>
        <taxon>Pleurodelinae</taxon>
        <taxon>Pleurodeles</taxon>
    </lineage>
</organism>
<dbReference type="Pfam" id="PF17818">
    <property type="entry name" value="KCT2"/>
    <property type="match status" value="1"/>
</dbReference>
<evidence type="ECO:0008006" key="6">
    <source>
        <dbReference type="Google" id="ProtNLM"/>
    </source>
</evidence>
<evidence type="ECO:0000256" key="3">
    <source>
        <dbReference type="SAM" id="SignalP"/>
    </source>
</evidence>
<keyword evidence="3" id="KW-0732">Signal</keyword>
<evidence type="ECO:0000313" key="5">
    <source>
        <dbReference type="Proteomes" id="UP001066276"/>
    </source>
</evidence>
<keyword evidence="5" id="KW-1185">Reference proteome</keyword>
<feature type="region of interest" description="Disordered" evidence="1">
    <location>
        <begin position="44"/>
        <end position="66"/>
    </location>
</feature>
<feature type="transmembrane region" description="Helical" evidence="2">
    <location>
        <begin position="220"/>
        <end position="238"/>
    </location>
</feature>
<accession>A0AAV7PIT6</accession>
<keyword evidence="2" id="KW-0812">Transmembrane</keyword>
<name>A0AAV7PIT6_PLEWA</name>
<dbReference type="PANTHER" id="PTHR16502:SF0">
    <property type="entry name" value="KERATINOCYTE-ASSOCIATED TRANSMEMBRANE PROTEIN 2"/>
    <property type="match status" value="1"/>
</dbReference>
<feature type="signal peptide" evidence="3">
    <location>
        <begin position="1"/>
        <end position="36"/>
    </location>
</feature>
<dbReference type="EMBL" id="JANPWB010000011">
    <property type="protein sequence ID" value="KAJ1127271.1"/>
    <property type="molecule type" value="Genomic_DNA"/>
</dbReference>
<gene>
    <name evidence="4" type="ORF">NDU88_005674</name>
</gene>
<evidence type="ECO:0000313" key="4">
    <source>
        <dbReference type="EMBL" id="KAJ1127271.1"/>
    </source>
</evidence>
<reference evidence="4" key="1">
    <citation type="journal article" date="2022" name="bioRxiv">
        <title>Sequencing and chromosome-scale assembly of the giantPleurodeles waltlgenome.</title>
        <authorList>
            <person name="Brown T."/>
            <person name="Elewa A."/>
            <person name="Iarovenko S."/>
            <person name="Subramanian E."/>
            <person name="Araus A.J."/>
            <person name="Petzold A."/>
            <person name="Susuki M."/>
            <person name="Suzuki K.-i.T."/>
            <person name="Hayashi T."/>
            <person name="Toyoda A."/>
            <person name="Oliveira C."/>
            <person name="Osipova E."/>
            <person name="Leigh N.D."/>
            <person name="Simon A."/>
            <person name="Yun M.H."/>
        </authorList>
    </citation>
    <scope>NUCLEOTIDE SEQUENCE</scope>
    <source>
        <strain evidence="4">20211129_DDA</strain>
        <tissue evidence="4">Liver</tissue>
    </source>
</reference>
<keyword evidence="2" id="KW-0472">Membrane</keyword>
<evidence type="ECO:0000256" key="2">
    <source>
        <dbReference type="SAM" id="Phobius"/>
    </source>
</evidence>
<feature type="chain" id="PRO_5043630776" description="Keratinocyte-associated transmembrane protein 2" evidence="3">
    <location>
        <begin position="37"/>
        <end position="286"/>
    </location>
</feature>
<sequence length="286" mass="31661">MAACRMEGSVTCYRGAWDRRTFVCLLALLAFPSCIAPPGNLKSSSALVSDTPGTPLQTPDDQNMNTSHLIQSTNVNETEVTKGHTNSSSLPNPTVTAPSTPVNRKFTSSTSSTSHFTTVSATPSITGDTTEEPTIEEEDLIPEQIGNSLPTETVDQDFDDDDDDALDTLNYDTRTNIGADDATNREMLEDDTEDSMDAGELPEYNVKIKPVSSSDGDTHFFFHLVIIAFLVAVVYITYHNKKKIFLLVQSRRWRDGLCSRTVEYHRLDQNVNEAMPSLKMTNNYIF</sequence>
<keyword evidence="2" id="KW-1133">Transmembrane helix</keyword>
<feature type="compositionally biased region" description="Polar residues" evidence="1">
    <location>
        <begin position="78"/>
        <end position="106"/>
    </location>
</feature>
<dbReference type="AlphaFoldDB" id="A0AAV7PIT6"/>
<dbReference type="PANTHER" id="PTHR16502">
    <property type="entry name" value="KERATINOCYTE-ASSOCIATED TRANSMEMBRANE PROTEIN 2"/>
    <property type="match status" value="1"/>
</dbReference>
<comment type="caution">
    <text evidence="4">The sequence shown here is derived from an EMBL/GenBank/DDBJ whole genome shotgun (WGS) entry which is preliminary data.</text>
</comment>
<proteinExistence type="predicted"/>
<dbReference type="InterPro" id="IPR037645">
    <property type="entry name" value="KCT2"/>
</dbReference>
<protein>
    <recommendedName>
        <fullName evidence="6">Keratinocyte-associated transmembrane protein 2</fullName>
    </recommendedName>
</protein>
<evidence type="ECO:0000256" key="1">
    <source>
        <dbReference type="SAM" id="MobiDB-lite"/>
    </source>
</evidence>